<dbReference type="Pfam" id="PF01408">
    <property type="entry name" value="GFO_IDH_MocA"/>
    <property type="match status" value="1"/>
</dbReference>
<dbReference type="InterPro" id="IPR006311">
    <property type="entry name" value="TAT_signal"/>
</dbReference>
<evidence type="ECO:0000256" key="1">
    <source>
        <dbReference type="SAM" id="MobiDB-lite"/>
    </source>
</evidence>
<dbReference type="InterPro" id="IPR050463">
    <property type="entry name" value="Gfo/Idh/MocA_oxidrdct_glycsds"/>
</dbReference>
<protein>
    <submittedName>
        <fullName evidence="3">Gfo/Idh/MocA family oxidoreductase</fullName>
    </submittedName>
</protein>
<proteinExistence type="predicted"/>
<evidence type="ECO:0000313" key="3">
    <source>
        <dbReference type="EMBL" id="NGO38527.1"/>
    </source>
</evidence>
<evidence type="ECO:0000259" key="2">
    <source>
        <dbReference type="Pfam" id="PF01408"/>
    </source>
</evidence>
<dbReference type="Gene3D" id="3.30.360.10">
    <property type="entry name" value="Dihydrodipicolinate Reductase, domain 2"/>
    <property type="match status" value="1"/>
</dbReference>
<accession>A0A6M1RM47</accession>
<evidence type="ECO:0000313" key="4">
    <source>
        <dbReference type="Proteomes" id="UP000477311"/>
    </source>
</evidence>
<sequence>MKPAHDQPRHPSTGQTQPPTTHKVTPPQTGVTRRRFLATSAAATAGLATLDIARFAHAAGSDVLRVGLIGCGGRNTGAGAQALRADRGARLVAMADIFRDRIQRARDAIQADLARDGRADQVQVPEDHWFTGFNAFRHVIELSDVVLIANAAKFHPWHMLAAVEAGKHVFVEKPHAIDPYGLRMLERAVAIGRQKRLCMVSGLQSRYHTGYQETIRRIQDGAIGRIVSIEENFLRGPYGILDRPPGLSELQWQCYVQYRFRWLSGDDVVQSLVHNLDRTSWVLGNTAPLRCHGLGGRSTLTEARYGDVFDHHAVVYHWTDDVKVYAFCRTTPGCYDENSSLVHGTEGRADLLNCRITGRRPWRWQGQCDPYQEEHNALFAAIRNGTPLDNGDYMIRSTQIAVMGQLSCYTGREISWDQIQSSHFHYPPKPEECHDDMEPPTRPGPDGTYPVPRPGQTRFEGL</sequence>
<dbReference type="EMBL" id="JAAKYA010000022">
    <property type="protein sequence ID" value="NGO38527.1"/>
    <property type="molecule type" value="Genomic_DNA"/>
</dbReference>
<dbReference type="Gene3D" id="3.40.50.720">
    <property type="entry name" value="NAD(P)-binding Rossmann-like Domain"/>
    <property type="match status" value="1"/>
</dbReference>
<dbReference type="AlphaFoldDB" id="A0A6M1RM47"/>
<dbReference type="PANTHER" id="PTHR43818">
    <property type="entry name" value="BCDNA.GH03377"/>
    <property type="match status" value="1"/>
</dbReference>
<dbReference type="Proteomes" id="UP000477311">
    <property type="component" value="Unassembled WGS sequence"/>
</dbReference>
<dbReference type="InterPro" id="IPR036291">
    <property type="entry name" value="NAD(P)-bd_dom_sf"/>
</dbReference>
<dbReference type="RefSeq" id="WP_165106050.1">
    <property type="nucleotide sequence ID" value="NZ_JAAKYA010000022.1"/>
</dbReference>
<reference evidence="3 4" key="1">
    <citation type="submission" date="2020-02" db="EMBL/GenBank/DDBJ databases">
        <title>Draft genome sequence of Limisphaera ngatamarikiensis NGM72.4T, a thermophilic Verrucomicrobia grouped in subdivision 3.</title>
        <authorList>
            <person name="Carere C.R."/>
            <person name="Steen J."/>
            <person name="Hugenholtz P."/>
            <person name="Stott M.B."/>
        </authorList>
    </citation>
    <scope>NUCLEOTIDE SEQUENCE [LARGE SCALE GENOMIC DNA]</scope>
    <source>
        <strain evidence="3 4">NGM72.4</strain>
    </source>
</reference>
<dbReference type="PROSITE" id="PS51318">
    <property type="entry name" value="TAT"/>
    <property type="match status" value="1"/>
</dbReference>
<name>A0A6M1RM47_9BACT</name>
<dbReference type="GO" id="GO:0000166">
    <property type="term" value="F:nucleotide binding"/>
    <property type="evidence" value="ECO:0007669"/>
    <property type="project" value="InterPro"/>
</dbReference>
<dbReference type="SUPFAM" id="SSF51735">
    <property type="entry name" value="NAD(P)-binding Rossmann-fold domains"/>
    <property type="match status" value="1"/>
</dbReference>
<feature type="region of interest" description="Disordered" evidence="1">
    <location>
        <begin position="425"/>
        <end position="462"/>
    </location>
</feature>
<keyword evidence="4" id="KW-1185">Reference proteome</keyword>
<feature type="compositionally biased region" description="Basic and acidic residues" evidence="1">
    <location>
        <begin position="428"/>
        <end position="439"/>
    </location>
</feature>
<dbReference type="InterPro" id="IPR000683">
    <property type="entry name" value="Gfo/Idh/MocA-like_OxRdtase_N"/>
</dbReference>
<dbReference type="SUPFAM" id="SSF55347">
    <property type="entry name" value="Glyceraldehyde-3-phosphate dehydrogenase-like, C-terminal domain"/>
    <property type="match status" value="1"/>
</dbReference>
<organism evidence="3 4">
    <name type="scientific">Limisphaera ngatamarikiensis</name>
    <dbReference type="NCBI Taxonomy" id="1324935"/>
    <lineage>
        <taxon>Bacteria</taxon>
        <taxon>Pseudomonadati</taxon>
        <taxon>Verrucomicrobiota</taxon>
        <taxon>Verrucomicrobiia</taxon>
        <taxon>Limisphaerales</taxon>
        <taxon>Limisphaeraceae</taxon>
        <taxon>Limisphaera</taxon>
    </lineage>
</organism>
<gene>
    <name evidence="3" type="ORF">G4L39_03820</name>
</gene>
<dbReference type="PANTHER" id="PTHR43818:SF5">
    <property type="entry name" value="OXIDOREDUCTASE FAMILY PROTEIN"/>
    <property type="match status" value="1"/>
</dbReference>
<feature type="compositionally biased region" description="Polar residues" evidence="1">
    <location>
        <begin position="10"/>
        <end position="31"/>
    </location>
</feature>
<feature type="region of interest" description="Disordered" evidence="1">
    <location>
        <begin position="1"/>
        <end position="31"/>
    </location>
</feature>
<feature type="domain" description="Gfo/Idh/MocA-like oxidoreductase N-terminal" evidence="2">
    <location>
        <begin position="64"/>
        <end position="190"/>
    </location>
</feature>
<comment type="caution">
    <text evidence="3">The sequence shown here is derived from an EMBL/GenBank/DDBJ whole genome shotgun (WGS) entry which is preliminary data.</text>
</comment>